<proteinExistence type="predicted"/>
<evidence type="ECO:0000313" key="2">
    <source>
        <dbReference type="Proteomes" id="UP000821845"/>
    </source>
</evidence>
<evidence type="ECO:0000313" key="1">
    <source>
        <dbReference type="EMBL" id="KAH6927251.1"/>
    </source>
</evidence>
<dbReference type="EMBL" id="CM023486">
    <property type="protein sequence ID" value="KAH6927251.1"/>
    <property type="molecule type" value="Genomic_DNA"/>
</dbReference>
<comment type="caution">
    <text evidence="1">The sequence shown here is derived from an EMBL/GenBank/DDBJ whole genome shotgun (WGS) entry which is preliminary data.</text>
</comment>
<reference evidence="1" key="1">
    <citation type="submission" date="2020-05" db="EMBL/GenBank/DDBJ databases">
        <title>Large-scale comparative analyses of tick genomes elucidate their genetic diversity and vector capacities.</title>
        <authorList>
            <person name="Jia N."/>
            <person name="Wang J."/>
            <person name="Shi W."/>
            <person name="Du L."/>
            <person name="Sun Y."/>
            <person name="Zhan W."/>
            <person name="Jiang J."/>
            <person name="Wang Q."/>
            <person name="Zhang B."/>
            <person name="Ji P."/>
            <person name="Sakyi L.B."/>
            <person name="Cui X."/>
            <person name="Yuan T."/>
            <person name="Jiang B."/>
            <person name="Yang W."/>
            <person name="Lam T.T.-Y."/>
            <person name="Chang Q."/>
            <person name="Ding S."/>
            <person name="Wang X."/>
            <person name="Zhu J."/>
            <person name="Ruan X."/>
            <person name="Zhao L."/>
            <person name="Wei J."/>
            <person name="Que T."/>
            <person name="Du C."/>
            <person name="Cheng J."/>
            <person name="Dai P."/>
            <person name="Han X."/>
            <person name="Huang E."/>
            <person name="Gao Y."/>
            <person name="Liu J."/>
            <person name="Shao H."/>
            <person name="Ye R."/>
            <person name="Li L."/>
            <person name="Wei W."/>
            <person name="Wang X."/>
            <person name="Wang C."/>
            <person name="Yang T."/>
            <person name="Huo Q."/>
            <person name="Li W."/>
            <person name="Guo W."/>
            <person name="Chen H."/>
            <person name="Zhou L."/>
            <person name="Ni X."/>
            <person name="Tian J."/>
            <person name="Zhou Y."/>
            <person name="Sheng Y."/>
            <person name="Liu T."/>
            <person name="Pan Y."/>
            <person name="Xia L."/>
            <person name="Li J."/>
            <person name="Zhao F."/>
            <person name="Cao W."/>
        </authorList>
    </citation>
    <scope>NUCLEOTIDE SEQUENCE</scope>
    <source>
        <strain evidence="1">Hyas-2018</strain>
    </source>
</reference>
<dbReference type="Proteomes" id="UP000821845">
    <property type="component" value="Chromosome 6"/>
</dbReference>
<protein>
    <submittedName>
        <fullName evidence="1">Uncharacterized protein</fullName>
    </submittedName>
</protein>
<name>A0ACB7RZM7_HYAAI</name>
<organism evidence="1 2">
    <name type="scientific">Hyalomma asiaticum</name>
    <name type="common">Tick</name>
    <dbReference type="NCBI Taxonomy" id="266040"/>
    <lineage>
        <taxon>Eukaryota</taxon>
        <taxon>Metazoa</taxon>
        <taxon>Ecdysozoa</taxon>
        <taxon>Arthropoda</taxon>
        <taxon>Chelicerata</taxon>
        <taxon>Arachnida</taxon>
        <taxon>Acari</taxon>
        <taxon>Parasitiformes</taxon>
        <taxon>Ixodida</taxon>
        <taxon>Ixodoidea</taxon>
        <taxon>Ixodidae</taxon>
        <taxon>Hyalomminae</taxon>
        <taxon>Hyalomma</taxon>
    </lineage>
</organism>
<gene>
    <name evidence="1" type="ORF">HPB50_001127</name>
</gene>
<accession>A0ACB7RZM7</accession>
<keyword evidence="2" id="KW-1185">Reference proteome</keyword>
<sequence length="210" mass="22862">MAPTLRQVLSRQLGSPRSCNDGLFNSTRLRPRGNGTVDHFAFREPSIRSSGAHPQSKICSVSWGDTPNDLKPSCWRPPPKTLLASVSQSNKCRPRARNGPRQTSMEAEASSEIPHRRLRSCPEALRHSGTFNPGWLHPAGARDAPPPPDGALCGLRHGCTPTDALPHRPPSVAATPKALSTFSVLAQHWSRNAQGSLQHIGKRASLHNYK</sequence>